<dbReference type="Gene3D" id="3.30.930.10">
    <property type="entry name" value="Bira Bifunctional Protein, Domain 2"/>
    <property type="match status" value="1"/>
</dbReference>
<evidence type="ECO:0000256" key="1">
    <source>
        <dbReference type="ARBA" id="ARBA00008226"/>
    </source>
</evidence>
<organism evidence="6 7">
    <name type="scientific">Parelaphostrongylus tenuis</name>
    <name type="common">Meningeal worm</name>
    <dbReference type="NCBI Taxonomy" id="148309"/>
    <lineage>
        <taxon>Eukaryota</taxon>
        <taxon>Metazoa</taxon>
        <taxon>Ecdysozoa</taxon>
        <taxon>Nematoda</taxon>
        <taxon>Chromadorea</taxon>
        <taxon>Rhabditida</taxon>
        <taxon>Rhabditina</taxon>
        <taxon>Rhabditomorpha</taxon>
        <taxon>Strongyloidea</taxon>
        <taxon>Metastrongylidae</taxon>
        <taxon>Parelaphostrongylus</taxon>
    </lineage>
</organism>
<dbReference type="SUPFAM" id="SSF52954">
    <property type="entry name" value="Class II aaRS ABD-related"/>
    <property type="match status" value="1"/>
</dbReference>
<accession>A0AAD5WHM3</accession>
<dbReference type="InterPro" id="IPR002320">
    <property type="entry name" value="Thr-tRNA-ligase_IIa"/>
</dbReference>
<keyword evidence="2" id="KW-0648">Protein biosynthesis</keyword>
<dbReference type="PANTHER" id="PTHR11451:SF44">
    <property type="entry name" value="THREONINE--TRNA LIGASE, CHLOROPLASTIC_MITOCHONDRIAL 2"/>
    <property type="match status" value="1"/>
</dbReference>
<gene>
    <name evidence="6" type="ORF">KIN20_032295</name>
</gene>
<dbReference type="PANTHER" id="PTHR11451">
    <property type="entry name" value="THREONINE-TRNA LIGASE"/>
    <property type="match status" value="1"/>
</dbReference>
<feature type="domain" description="Aminoacyl-tRNA synthetase class II (G/ P/ S/T)" evidence="4">
    <location>
        <begin position="26"/>
        <end position="223"/>
    </location>
</feature>
<dbReference type="InterPro" id="IPR002314">
    <property type="entry name" value="aa-tRNA-synt_IIb"/>
</dbReference>
<keyword evidence="7" id="KW-1185">Reference proteome</keyword>
<dbReference type="InterPro" id="IPR036621">
    <property type="entry name" value="Anticodon-bd_dom_sf"/>
</dbReference>
<dbReference type="GO" id="GO:0005524">
    <property type="term" value="F:ATP binding"/>
    <property type="evidence" value="ECO:0007669"/>
    <property type="project" value="InterPro"/>
</dbReference>
<reference evidence="6" key="1">
    <citation type="submission" date="2021-06" db="EMBL/GenBank/DDBJ databases">
        <title>Parelaphostrongylus tenuis whole genome reference sequence.</title>
        <authorList>
            <person name="Garwood T.J."/>
            <person name="Larsen P.A."/>
            <person name="Fountain-Jones N.M."/>
            <person name="Garbe J.R."/>
            <person name="Macchietto M.G."/>
            <person name="Kania S.A."/>
            <person name="Gerhold R.W."/>
            <person name="Richards J.E."/>
            <person name="Wolf T.M."/>
        </authorList>
    </citation>
    <scope>NUCLEOTIDE SEQUENCE</scope>
    <source>
        <strain evidence="6">MNPRO001-30</strain>
        <tissue evidence="6">Meninges</tissue>
    </source>
</reference>
<dbReference type="AlphaFoldDB" id="A0AAD5WHM3"/>
<dbReference type="InterPro" id="IPR045864">
    <property type="entry name" value="aa-tRNA-synth_II/BPL/LPL"/>
</dbReference>
<protein>
    <recommendedName>
        <fullName evidence="3">Threonyl-tRNA synthetase</fullName>
    </recommendedName>
</protein>
<dbReference type="SUPFAM" id="SSF55681">
    <property type="entry name" value="Class II aaRS and biotin synthetases"/>
    <property type="match status" value="1"/>
</dbReference>
<comment type="similarity">
    <text evidence="1">Belongs to the class-II aminoacyl-tRNA synthetase family.</text>
</comment>
<dbReference type="GO" id="GO:0005739">
    <property type="term" value="C:mitochondrion"/>
    <property type="evidence" value="ECO:0007669"/>
    <property type="project" value="TreeGrafter"/>
</dbReference>
<dbReference type="InterPro" id="IPR004154">
    <property type="entry name" value="Anticodon-bd"/>
</dbReference>
<name>A0AAD5WHM3_PARTN</name>
<dbReference type="Proteomes" id="UP001196413">
    <property type="component" value="Unassembled WGS sequence"/>
</dbReference>
<evidence type="ECO:0000259" key="4">
    <source>
        <dbReference type="Pfam" id="PF00587"/>
    </source>
</evidence>
<evidence type="ECO:0000256" key="2">
    <source>
        <dbReference type="ARBA" id="ARBA00022917"/>
    </source>
</evidence>
<dbReference type="GO" id="GO:0006435">
    <property type="term" value="P:threonyl-tRNA aminoacylation"/>
    <property type="evidence" value="ECO:0007669"/>
    <property type="project" value="InterPro"/>
</dbReference>
<evidence type="ECO:0000259" key="5">
    <source>
        <dbReference type="Pfam" id="PF03129"/>
    </source>
</evidence>
<dbReference type="PRINTS" id="PR01047">
    <property type="entry name" value="TRNASYNTHTHR"/>
</dbReference>
<dbReference type="EMBL" id="JAHQIW010006800">
    <property type="protein sequence ID" value="KAJ1370552.1"/>
    <property type="molecule type" value="Genomic_DNA"/>
</dbReference>
<evidence type="ECO:0000256" key="3">
    <source>
        <dbReference type="ARBA" id="ARBA00031900"/>
    </source>
</evidence>
<evidence type="ECO:0000313" key="7">
    <source>
        <dbReference type="Proteomes" id="UP001196413"/>
    </source>
</evidence>
<evidence type="ECO:0000313" key="6">
    <source>
        <dbReference type="EMBL" id="KAJ1370552.1"/>
    </source>
</evidence>
<feature type="domain" description="Anticodon-binding" evidence="5">
    <location>
        <begin position="236"/>
        <end position="325"/>
    </location>
</feature>
<sequence length="355" mass="40543">MGTSWSISELSGEMTRVAAERNKMLTANCSGHCLFYGHWSLSHADLPIRYSDYGLINRNSEKRDPLSLPYRYDLDADDSHIFCLPDQISQEVKETLAFVSSFYDRILNFKIELELATGPMVVENEGSENWKDIEDGLKVVLEEYSDVKVNIGAAPHYGPRINIIMQDSEGQIRLQGWIQLDFELPERFNLNYSSEDGRLLRPVLVHRALIAPIEEILSIISAKNTDLWPFWLSPQQVAVLPIGPPSIAYARKVAKELRGANLETKSDFDCLESFNKRVKIAVDQKYAFILVVGKAESKHGTVNVRTRTNKVLGEFLLDDVVREFRRFVDGYYNDTQCFEAFEKLPKYQVTPHSEP</sequence>
<dbReference type="Pfam" id="PF00587">
    <property type="entry name" value="tRNA-synt_2b"/>
    <property type="match status" value="1"/>
</dbReference>
<proteinExistence type="inferred from homology"/>
<comment type="caution">
    <text evidence="6">The sequence shown here is derived from an EMBL/GenBank/DDBJ whole genome shotgun (WGS) entry which is preliminary data.</text>
</comment>
<dbReference type="Gene3D" id="3.40.50.800">
    <property type="entry name" value="Anticodon-binding domain"/>
    <property type="match status" value="1"/>
</dbReference>
<dbReference type="GO" id="GO:0004829">
    <property type="term" value="F:threonine-tRNA ligase activity"/>
    <property type="evidence" value="ECO:0007669"/>
    <property type="project" value="InterPro"/>
</dbReference>
<dbReference type="Pfam" id="PF03129">
    <property type="entry name" value="HGTP_anticodon"/>
    <property type="match status" value="1"/>
</dbReference>